<reference evidence="1" key="1">
    <citation type="submission" date="2014-09" db="EMBL/GenBank/DDBJ databases">
        <authorList>
            <person name="Magalhaes I.L.F."/>
            <person name="Oliveira U."/>
            <person name="Santos F.R."/>
            <person name="Vidigal T.H.D.A."/>
            <person name="Brescovit A.D."/>
            <person name="Santos A.J."/>
        </authorList>
    </citation>
    <scope>NUCLEOTIDE SEQUENCE</scope>
    <source>
        <tissue evidence="1">Shoot tissue taken approximately 20 cm above the soil surface</tissue>
    </source>
</reference>
<dbReference type="AlphaFoldDB" id="A0A0A9HC39"/>
<protein>
    <submittedName>
        <fullName evidence="1">Uncharacterized protein</fullName>
    </submittedName>
</protein>
<dbReference type="EMBL" id="GBRH01167428">
    <property type="protein sequence ID" value="JAE30468.1"/>
    <property type="molecule type" value="Transcribed_RNA"/>
</dbReference>
<reference evidence="1" key="2">
    <citation type="journal article" date="2015" name="Data Brief">
        <title>Shoot transcriptome of the giant reed, Arundo donax.</title>
        <authorList>
            <person name="Barrero R.A."/>
            <person name="Guerrero F.D."/>
            <person name="Moolhuijzen P."/>
            <person name="Goolsby J.A."/>
            <person name="Tidwell J."/>
            <person name="Bellgard S.E."/>
            <person name="Bellgard M.I."/>
        </authorList>
    </citation>
    <scope>NUCLEOTIDE SEQUENCE</scope>
    <source>
        <tissue evidence="1">Shoot tissue taken approximately 20 cm above the soil surface</tissue>
    </source>
</reference>
<proteinExistence type="predicted"/>
<name>A0A0A9HC39_ARUDO</name>
<organism evidence="1">
    <name type="scientific">Arundo donax</name>
    <name type="common">Giant reed</name>
    <name type="synonym">Donax arundinaceus</name>
    <dbReference type="NCBI Taxonomy" id="35708"/>
    <lineage>
        <taxon>Eukaryota</taxon>
        <taxon>Viridiplantae</taxon>
        <taxon>Streptophyta</taxon>
        <taxon>Embryophyta</taxon>
        <taxon>Tracheophyta</taxon>
        <taxon>Spermatophyta</taxon>
        <taxon>Magnoliopsida</taxon>
        <taxon>Liliopsida</taxon>
        <taxon>Poales</taxon>
        <taxon>Poaceae</taxon>
        <taxon>PACMAD clade</taxon>
        <taxon>Arundinoideae</taxon>
        <taxon>Arundineae</taxon>
        <taxon>Arundo</taxon>
    </lineage>
</organism>
<evidence type="ECO:0000313" key="1">
    <source>
        <dbReference type="EMBL" id="JAE30468.1"/>
    </source>
</evidence>
<sequence length="48" mass="5531">MTPWKCGLDTPIQISPSVLPRALLFHYSGFLNSKLLPLHFYNIMRCPI</sequence>
<accession>A0A0A9HC39</accession>